<dbReference type="Proteomes" id="UP000218334">
    <property type="component" value="Unassembled WGS sequence"/>
</dbReference>
<reference evidence="3" key="1">
    <citation type="journal article" date="2017" name="Nat. Ecol. Evol.">
        <title>Genome expansion and lineage-specific genetic innovations in the forest pathogenic fungi Armillaria.</title>
        <authorList>
            <person name="Sipos G."/>
            <person name="Prasanna A.N."/>
            <person name="Walter M.C."/>
            <person name="O'Connor E."/>
            <person name="Balint B."/>
            <person name="Krizsan K."/>
            <person name="Kiss B."/>
            <person name="Hess J."/>
            <person name="Varga T."/>
            <person name="Slot J."/>
            <person name="Riley R."/>
            <person name="Boka B."/>
            <person name="Rigling D."/>
            <person name="Barry K."/>
            <person name="Lee J."/>
            <person name="Mihaltcheva S."/>
            <person name="LaButti K."/>
            <person name="Lipzen A."/>
            <person name="Waldron R."/>
            <person name="Moloney N.M."/>
            <person name="Sperisen C."/>
            <person name="Kredics L."/>
            <person name="Vagvoelgyi C."/>
            <person name="Patrignani A."/>
            <person name="Fitzpatrick D."/>
            <person name="Nagy I."/>
            <person name="Doyle S."/>
            <person name="Anderson J.B."/>
            <person name="Grigoriev I.V."/>
            <person name="Gueldener U."/>
            <person name="Muensterkoetter M."/>
            <person name="Nagy L.G."/>
        </authorList>
    </citation>
    <scope>NUCLEOTIDE SEQUENCE [LARGE SCALE GENOMIC DNA]</scope>
    <source>
        <strain evidence="3">28-4</strain>
    </source>
</reference>
<feature type="domain" description="Anaphase-promoting complex subunit 4-like WD40" evidence="1">
    <location>
        <begin position="17"/>
        <end position="67"/>
    </location>
</feature>
<protein>
    <recommendedName>
        <fullName evidence="1">Anaphase-promoting complex subunit 4-like WD40 domain-containing protein</fullName>
    </recommendedName>
</protein>
<dbReference type="SUPFAM" id="SSF50978">
    <property type="entry name" value="WD40 repeat-like"/>
    <property type="match status" value="1"/>
</dbReference>
<dbReference type="AlphaFoldDB" id="A0A2H3AH36"/>
<proteinExistence type="predicted"/>
<evidence type="ECO:0000313" key="3">
    <source>
        <dbReference type="Proteomes" id="UP000218334"/>
    </source>
</evidence>
<sequence>MPNYRLLKRFKGLHLDSINAIAFSPDGSMMASADDQGKIIVTLTVNGRNVNTFSIAGASVTVLRWYSNDSALLFAGLRSGKLYACVVSPGAYVPREPTWICDLAGPIRVCLVDSTSKRMVIGHGNSVSVLRQIALCMKLYLPNDWQLSMTIAQPVDNILKPLNFEDPALVPTGVHIPPSAPNQLLISYLDHGILDQSCYDLDEDITIWRVWSDRRMINRTALHILENVLIPIEFIHEDESVLVGSSTGIAVILSTELG</sequence>
<dbReference type="InterPro" id="IPR036322">
    <property type="entry name" value="WD40_repeat_dom_sf"/>
</dbReference>
<dbReference type="EMBL" id="KZ293554">
    <property type="protein sequence ID" value="PBK58309.1"/>
    <property type="molecule type" value="Genomic_DNA"/>
</dbReference>
<dbReference type="InterPro" id="IPR024977">
    <property type="entry name" value="Apc4-like_WD40_dom"/>
</dbReference>
<dbReference type="STRING" id="1076256.A0A2H3AH36"/>
<name>A0A2H3AH36_9AGAR</name>
<evidence type="ECO:0000313" key="2">
    <source>
        <dbReference type="EMBL" id="PBK58309.1"/>
    </source>
</evidence>
<dbReference type="Pfam" id="PF12894">
    <property type="entry name" value="ANAPC4_WD40"/>
    <property type="match status" value="1"/>
</dbReference>
<organism evidence="2 3">
    <name type="scientific">Armillaria solidipes</name>
    <dbReference type="NCBI Taxonomy" id="1076256"/>
    <lineage>
        <taxon>Eukaryota</taxon>
        <taxon>Fungi</taxon>
        <taxon>Dikarya</taxon>
        <taxon>Basidiomycota</taxon>
        <taxon>Agaricomycotina</taxon>
        <taxon>Agaricomycetes</taxon>
        <taxon>Agaricomycetidae</taxon>
        <taxon>Agaricales</taxon>
        <taxon>Marasmiineae</taxon>
        <taxon>Physalacriaceae</taxon>
        <taxon>Armillaria</taxon>
    </lineage>
</organism>
<keyword evidence="3" id="KW-1185">Reference proteome</keyword>
<accession>A0A2H3AH36</accession>
<gene>
    <name evidence="2" type="ORF">ARMSODRAFT_983951</name>
</gene>
<dbReference type="InterPro" id="IPR015943">
    <property type="entry name" value="WD40/YVTN_repeat-like_dom_sf"/>
</dbReference>
<evidence type="ECO:0000259" key="1">
    <source>
        <dbReference type="Pfam" id="PF12894"/>
    </source>
</evidence>
<dbReference type="Gene3D" id="2.130.10.10">
    <property type="entry name" value="YVTN repeat-like/Quinoprotein amine dehydrogenase"/>
    <property type="match status" value="1"/>
</dbReference>